<proteinExistence type="predicted"/>
<dbReference type="AlphaFoldDB" id="A0A074KHY1"/>
<dbReference type="InterPro" id="IPR025991">
    <property type="entry name" value="Chemoreceptor_zinc-bind_dom"/>
</dbReference>
<dbReference type="Proteomes" id="UP000027471">
    <property type="component" value="Unassembled WGS sequence"/>
</dbReference>
<sequence>MNKSLDDALRTAIGAHASWKIKLKATVASGISTVTSEDAKCDTCCSFGKWMHAPEQEYLHTDAQFCEINRLHHAFHQTAGEVIGAIEQRNETLAVQLLEAEFMPQSDHLMTELKNWLREIKAQQAA</sequence>
<dbReference type="EMBL" id="AUNB01000010">
    <property type="protein sequence ID" value="KEO61147.1"/>
    <property type="molecule type" value="Genomic_DNA"/>
</dbReference>
<dbReference type="OrthoDB" id="7508312at2"/>
<protein>
    <recommendedName>
        <fullName evidence="1">Chemoreceptor zinc-binding domain-containing protein</fullName>
    </recommendedName>
</protein>
<gene>
    <name evidence="2" type="ORF">DT23_10450</name>
</gene>
<name>A0A074KHY1_9RHOB</name>
<dbReference type="STRING" id="1353528.DT23_10450"/>
<feature type="domain" description="Chemoreceptor zinc-binding" evidence="1">
    <location>
        <begin position="16"/>
        <end position="83"/>
    </location>
</feature>
<organism evidence="2 3">
    <name type="scientific">Thioclava indica</name>
    <dbReference type="NCBI Taxonomy" id="1353528"/>
    <lineage>
        <taxon>Bacteria</taxon>
        <taxon>Pseudomonadati</taxon>
        <taxon>Pseudomonadota</taxon>
        <taxon>Alphaproteobacteria</taxon>
        <taxon>Rhodobacterales</taxon>
        <taxon>Paracoccaceae</taxon>
        <taxon>Thioclava</taxon>
    </lineage>
</organism>
<keyword evidence="3" id="KW-1185">Reference proteome</keyword>
<dbReference type="Pfam" id="PF13682">
    <property type="entry name" value="CZB"/>
    <property type="match status" value="1"/>
</dbReference>
<dbReference type="eggNOG" id="ENOG5032DHR">
    <property type="taxonomic scope" value="Bacteria"/>
</dbReference>
<dbReference type="Gene3D" id="1.20.120.30">
    <property type="entry name" value="Aspartate receptor, ligand-binding domain"/>
    <property type="match status" value="1"/>
</dbReference>
<reference evidence="2 3" key="1">
    <citation type="journal article" date="2015" name="Antonie Van Leeuwenhoek">
        <title>Thioclava indica sp. nov., isolated from surface seawater of the Indian Ocean.</title>
        <authorList>
            <person name="Liu Y."/>
            <person name="Lai Q."/>
            <person name="Du J."/>
            <person name="Xu H."/>
            <person name="Jiang L."/>
            <person name="Shao Z."/>
        </authorList>
    </citation>
    <scope>NUCLEOTIDE SEQUENCE [LARGE SCALE GENOMIC DNA]</scope>
    <source>
        <strain evidence="2 3">DT23-4</strain>
    </source>
</reference>
<accession>A0A074KHY1</accession>
<comment type="caution">
    <text evidence="2">The sequence shown here is derived from an EMBL/GenBank/DDBJ whole genome shotgun (WGS) entry which is preliminary data.</text>
</comment>
<evidence type="ECO:0000313" key="3">
    <source>
        <dbReference type="Proteomes" id="UP000027471"/>
    </source>
</evidence>
<evidence type="ECO:0000313" key="2">
    <source>
        <dbReference type="EMBL" id="KEO61147.1"/>
    </source>
</evidence>
<dbReference type="RefSeq" id="WP_038128271.1">
    <property type="nucleotide sequence ID" value="NZ_AUNB01000010.1"/>
</dbReference>
<evidence type="ECO:0000259" key="1">
    <source>
        <dbReference type="Pfam" id="PF13682"/>
    </source>
</evidence>